<keyword evidence="1" id="KW-1133">Transmembrane helix</keyword>
<comment type="caution">
    <text evidence="2">The sequence shown here is derived from an EMBL/GenBank/DDBJ whole genome shotgun (WGS) entry which is preliminary data.</text>
</comment>
<accession>A0A9X4LX71</accession>
<sequence>MYKIMLALHLVFAIFAIGPLIHATTTAARGLRTADAGAIVASSKSTRIYSYASFLAVIFGFGLMSSPAPWGSGDEKVASFSEPWLWISLILWFVAILLALMVIVPTLDDAAENVKAGTSVSALTGKVAAAGGVIALLFLAVVFLMVYTPGS</sequence>
<organism evidence="2 3">
    <name type="scientific">Speluncibacter jeojiensis</name>
    <dbReference type="NCBI Taxonomy" id="2710754"/>
    <lineage>
        <taxon>Bacteria</taxon>
        <taxon>Bacillati</taxon>
        <taxon>Actinomycetota</taxon>
        <taxon>Actinomycetes</taxon>
        <taxon>Mycobacteriales</taxon>
        <taxon>Speluncibacteraceae</taxon>
        <taxon>Speluncibacter</taxon>
    </lineage>
</organism>
<name>A0A9X4LX71_9ACTN</name>
<evidence type="ECO:0008006" key="4">
    <source>
        <dbReference type="Google" id="ProtNLM"/>
    </source>
</evidence>
<feature type="transmembrane region" description="Helical" evidence="1">
    <location>
        <begin position="47"/>
        <end position="64"/>
    </location>
</feature>
<evidence type="ECO:0000256" key="1">
    <source>
        <dbReference type="SAM" id="Phobius"/>
    </source>
</evidence>
<dbReference type="Proteomes" id="UP001152755">
    <property type="component" value="Unassembled WGS sequence"/>
</dbReference>
<feature type="transmembrane region" description="Helical" evidence="1">
    <location>
        <begin position="84"/>
        <end position="107"/>
    </location>
</feature>
<reference evidence="2" key="1">
    <citation type="submission" date="2022-08" db="EMBL/GenBank/DDBJ databases">
        <title>Genome analysis of Corynebacteriales strain.</title>
        <authorList>
            <person name="Lee S.D."/>
        </authorList>
    </citation>
    <scope>NUCLEOTIDE SEQUENCE</scope>
    <source>
        <strain evidence="2">D3-21</strain>
    </source>
</reference>
<evidence type="ECO:0000313" key="2">
    <source>
        <dbReference type="EMBL" id="MDG3014010.1"/>
    </source>
</evidence>
<feature type="transmembrane region" description="Helical" evidence="1">
    <location>
        <begin position="127"/>
        <end position="147"/>
    </location>
</feature>
<dbReference type="RefSeq" id="WP_277832975.1">
    <property type="nucleotide sequence ID" value="NZ_JAAIVF010000003.1"/>
</dbReference>
<dbReference type="AlphaFoldDB" id="A0A9X4LX71"/>
<keyword evidence="1" id="KW-0472">Membrane</keyword>
<keyword evidence="3" id="KW-1185">Reference proteome</keyword>
<keyword evidence="1" id="KW-0812">Transmembrane</keyword>
<protein>
    <recommendedName>
        <fullName evidence="4">DUF2269 family protein</fullName>
    </recommendedName>
</protein>
<evidence type="ECO:0000313" key="3">
    <source>
        <dbReference type="Proteomes" id="UP001152755"/>
    </source>
</evidence>
<gene>
    <name evidence="2" type="ORF">NVS88_05490</name>
</gene>
<proteinExistence type="predicted"/>
<dbReference type="EMBL" id="JANRHA010000002">
    <property type="protein sequence ID" value="MDG3014010.1"/>
    <property type="molecule type" value="Genomic_DNA"/>
</dbReference>